<dbReference type="RefSeq" id="WP_007040284.1">
    <property type="nucleotide sequence ID" value="NZ_AFWT01000009.1"/>
</dbReference>
<dbReference type="Pfam" id="PF00990">
    <property type="entry name" value="GGDEF"/>
    <property type="match status" value="1"/>
</dbReference>
<dbReference type="PANTHER" id="PTHR45138:SF9">
    <property type="entry name" value="DIGUANYLATE CYCLASE DGCM-RELATED"/>
    <property type="match status" value="1"/>
</dbReference>
<dbReference type="PANTHER" id="PTHR45138">
    <property type="entry name" value="REGULATORY COMPONENTS OF SENSORY TRANSDUCTION SYSTEM"/>
    <property type="match status" value="1"/>
</dbReference>
<dbReference type="InterPro" id="IPR000700">
    <property type="entry name" value="PAS-assoc_C"/>
</dbReference>
<organism evidence="7 8">
    <name type="scientific">Thiorhodococcus drewsii AZ1</name>
    <dbReference type="NCBI Taxonomy" id="765913"/>
    <lineage>
        <taxon>Bacteria</taxon>
        <taxon>Pseudomonadati</taxon>
        <taxon>Pseudomonadota</taxon>
        <taxon>Gammaproteobacteria</taxon>
        <taxon>Chromatiales</taxon>
        <taxon>Chromatiaceae</taxon>
        <taxon>Thiorhodococcus</taxon>
    </lineage>
</organism>
<evidence type="ECO:0000313" key="7">
    <source>
        <dbReference type="EMBL" id="EGV31996.1"/>
    </source>
</evidence>
<dbReference type="AlphaFoldDB" id="G2DZV7"/>
<evidence type="ECO:0000256" key="4">
    <source>
        <dbReference type="SAM" id="Phobius"/>
    </source>
</evidence>
<keyword evidence="4" id="KW-0472">Membrane</keyword>
<feature type="domain" description="GGDEF" evidence="6">
    <location>
        <begin position="350"/>
        <end position="479"/>
    </location>
</feature>
<comment type="catalytic activity">
    <reaction evidence="3">
        <text>2 GTP = 3',3'-c-di-GMP + 2 diphosphate</text>
        <dbReference type="Rhea" id="RHEA:24898"/>
        <dbReference type="ChEBI" id="CHEBI:33019"/>
        <dbReference type="ChEBI" id="CHEBI:37565"/>
        <dbReference type="ChEBI" id="CHEBI:58805"/>
        <dbReference type="EC" id="2.7.7.65"/>
    </reaction>
</comment>
<dbReference type="SUPFAM" id="SSF55785">
    <property type="entry name" value="PYP-like sensor domain (PAS domain)"/>
    <property type="match status" value="1"/>
</dbReference>
<keyword evidence="8" id="KW-1185">Reference proteome</keyword>
<dbReference type="STRING" id="765913.ThidrDRAFT_1570"/>
<dbReference type="InterPro" id="IPR029787">
    <property type="entry name" value="Nucleotide_cyclase"/>
</dbReference>
<feature type="domain" description="PAC" evidence="5">
    <location>
        <begin position="268"/>
        <end position="318"/>
    </location>
</feature>
<feature type="transmembrane region" description="Helical" evidence="4">
    <location>
        <begin position="175"/>
        <end position="191"/>
    </location>
</feature>
<evidence type="ECO:0000256" key="1">
    <source>
        <dbReference type="ARBA" id="ARBA00001946"/>
    </source>
</evidence>
<protein>
    <recommendedName>
        <fullName evidence="2">diguanylate cyclase</fullName>
        <ecNumber evidence="2">2.7.7.65</ecNumber>
    </recommendedName>
</protein>
<name>G2DZV7_9GAMM</name>
<evidence type="ECO:0000313" key="8">
    <source>
        <dbReference type="Proteomes" id="UP000004200"/>
    </source>
</evidence>
<keyword evidence="4" id="KW-1133">Transmembrane helix</keyword>
<dbReference type="Proteomes" id="UP000004200">
    <property type="component" value="Unassembled WGS sequence"/>
</dbReference>
<dbReference type="eggNOG" id="COG3706">
    <property type="taxonomic scope" value="Bacteria"/>
</dbReference>
<dbReference type="EMBL" id="AFWT01000009">
    <property type="protein sequence ID" value="EGV31996.1"/>
    <property type="molecule type" value="Genomic_DNA"/>
</dbReference>
<proteinExistence type="predicted"/>
<comment type="cofactor">
    <cofactor evidence="1">
        <name>Mg(2+)</name>
        <dbReference type="ChEBI" id="CHEBI:18420"/>
    </cofactor>
</comment>
<dbReference type="PATRIC" id="fig|765913.3.peg.1593"/>
<evidence type="ECO:0000259" key="5">
    <source>
        <dbReference type="PROSITE" id="PS50113"/>
    </source>
</evidence>
<dbReference type="InterPro" id="IPR000014">
    <property type="entry name" value="PAS"/>
</dbReference>
<evidence type="ECO:0000259" key="6">
    <source>
        <dbReference type="PROSITE" id="PS50887"/>
    </source>
</evidence>
<accession>G2DZV7</accession>
<evidence type="ECO:0000256" key="2">
    <source>
        <dbReference type="ARBA" id="ARBA00012528"/>
    </source>
</evidence>
<dbReference type="GO" id="GO:0052621">
    <property type="term" value="F:diguanylate cyclase activity"/>
    <property type="evidence" value="ECO:0007669"/>
    <property type="project" value="UniProtKB-EC"/>
</dbReference>
<dbReference type="PROSITE" id="PS50113">
    <property type="entry name" value="PAC"/>
    <property type="match status" value="1"/>
</dbReference>
<dbReference type="Gene3D" id="3.30.450.20">
    <property type="entry name" value="PAS domain"/>
    <property type="match status" value="1"/>
</dbReference>
<comment type="caution">
    <text evidence="7">The sequence shown here is derived from an EMBL/GenBank/DDBJ whole genome shotgun (WGS) entry which is preliminary data.</text>
</comment>
<dbReference type="Gene3D" id="3.30.70.270">
    <property type="match status" value="1"/>
</dbReference>
<dbReference type="InterPro" id="IPR000160">
    <property type="entry name" value="GGDEF_dom"/>
</dbReference>
<evidence type="ECO:0000256" key="3">
    <source>
        <dbReference type="ARBA" id="ARBA00034247"/>
    </source>
</evidence>
<dbReference type="NCBIfam" id="TIGR00254">
    <property type="entry name" value="GGDEF"/>
    <property type="match status" value="1"/>
</dbReference>
<dbReference type="InterPro" id="IPR043128">
    <property type="entry name" value="Rev_trsase/Diguanyl_cyclase"/>
</dbReference>
<keyword evidence="4" id="KW-0812">Transmembrane</keyword>
<gene>
    <name evidence="7" type="ORF">ThidrDRAFT_1570</name>
</gene>
<dbReference type="PROSITE" id="PS50887">
    <property type="entry name" value="GGDEF"/>
    <property type="match status" value="1"/>
</dbReference>
<dbReference type="Pfam" id="PF13188">
    <property type="entry name" value="PAS_8"/>
    <property type="match status" value="1"/>
</dbReference>
<dbReference type="SUPFAM" id="SSF55073">
    <property type="entry name" value="Nucleotide cyclase"/>
    <property type="match status" value="1"/>
</dbReference>
<feature type="transmembrane region" description="Helical" evidence="4">
    <location>
        <begin position="21"/>
        <end position="43"/>
    </location>
</feature>
<dbReference type="SMART" id="SM00267">
    <property type="entry name" value="GGDEF"/>
    <property type="match status" value="1"/>
</dbReference>
<reference evidence="7 8" key="1">
    <citation type="submission" date="2011-06" db="EMBL/GenBank/DDBJ databases">
        <title>The draft genome of Thiorhodococcus drewsii AZ1.</title>
        <authorList>
            <consortium name="US DOE Joint Genome Institute (JGI-PGF)"/>
            <person name="Lucas S."/>
            <person name="Han J."/>
            <person name="Lapidus A."/>
            <person name="Cheng J.-F."/>
            <person name="Goodwin L."/>
            <person name="Pitluck S."/>
            <person name="Peters L."/>
            <person name="Land M.L."/>
            <person name="Hauser L."/>
            <person name="Vogl K."/>
            <person name="Liu Z."/>
            <person name="Imhoff J."/>
            <person name="Thiel V."/>
            <person name="Frigaard N.-U."/>
            <person name="Bryant D.A."/>
            <person name="Woyke T.J."/>
        </authorList>
    </citation>
    <scope>NUCLEOTIDE SEQUENCE [LARGE SCALE GENOMIC DNA]</scope>
    <source>
        <strain evidence="7 8">AZ1</strain>
    </source>
</reference>
<dbReference type="CDD" id="cd01949">
    <property type="entry name" value="GGDEF"/>
    <property type="match status" value="1"/>
</dbReference>
<dbReference type="InterPro" id="IPR050469">
    <property type="entry name" value="Diguanylate_Cyclase"/>
</dbReference>
<dbReference type="EC" id="2.7.7.65" evidence="2"/>
<dbReference type="FunFam" id="3.30.70.270:FF:000001">
    <property type="entry name" value="Diguanylate cyclase domain protein"/>
    <property type="match status" value="1"/>
</dbReference>
<sequence length="479" mass="53111">MKMIDTAFLARWCLSIRLERNLALIFGLLALMLTGLIAAHWFLVMEPALRAEAESHSKALAHAQVQTIERLLDGDKPADRLKSELQTALDGILLLKDQATDTPFVYRITLRLDYDLVDAPRGSLDLALGSDGCEKCFVSRVPLYHPGDRLLVGVVTCYSSIQFLDHLVADLRAKLLWGLGIILFLILFAWFETTRLLRRVHNSEANLATIFEAAPSPMVLYVDGRLGLSKANDAAKMYLGLEETAEGLLCSESWLALYAAGLPDTDGERRETRIAKQGGTVRWALVSAKAIEFAGKSSKLITLVDVSELKETQDELRSASFTDVLTGLYNRRFLYLHLAKEIDLVKRYGHPLSIILFDLDHFKRINDTFGHRIGDEVLVKVAAALGACVREVDVVGRYGGEEFLLILPHSGVAQALDVAERLRAMLRECVWPAEGLTVTISGGISQYRGESLDEFVESADHLLYEAKEGGRDRIVSPSS</sequence>
<dbReference type="InterPro" id="IPR035965">
    <property type="entry name" value="PAS-like_dom_sf"/>
</dbReference>